<evidence type="ECO:0008006" key="4">
    <source>
        <dbReference type="Google" id="ProtNLM"/>
    </source>
</evidence>
<proteinExistence type="predicted"/>
<dbReference type="EMBL" id="JAOBTT010000001">
    <property type="protein sequence ID" value="MDZ7279357.1"/>
    <property type="molecule type" value="Genomic_DNA"/>
</dbReference>
<organism evidence="2 3">
    <name type="scientific">Pantoea eucrina</name>
    <dbReference type="NCBI Taxonomy" id="472693"/>
    <lineage>
        <taxon>Bacteria</taxon>
        <taxon>Pseudomonadati</taxon>
        <taxon>Pseudomonadota</taxon>
        <taxon>Gammaproteobacteria</taxon>
        <taxon>Enterobacterales</taxon>
        <taxon>Erwiniaceae</taxon>
        <taxon>Pantoea</taxon>
    </lineage>
</organism>
<accession>A0ABU5LHF0</accession>
<evidence type="ECO:0000313" key="2">
    <source>
        <dbReference type="EMBL" id="MDZ7279357.1"/>
    </source>
</evidence>
<name>A0ABU5LHF0_9GAMM</name>
<dbReference type="RefSeq" id="WP_322543214.1">
    <property type="nucleotide sequence ID" value="NZ_JAOBTT010000001.1"/>
</dbReference>
<feature type="signal peptide" evidence="1">
    <location>
        <begin position="1"/>
        <end position="21"/>
    </location>
</feature>
<comment type="caution">
    <text evidence="2">The sequence shown here is derived from an EMBL/GenBank/DDBJ whole genome shotgun (WGS) entry which is preliminary data.</text>
</comment>
<feature type="chain" id="PRO_5045372487" description="Lipoprotein" evidence="1">
    <location>
        <begin position="22"/>
        <end position="176"/>
    </location>
</feature>
<sequence length="176" mass="20224">MNLLFKSAMCAVMLLGTGCVARQDTSAAFFDAACQPGTPQTHAAMTPERHYQVMRACVREKKMELATLHFALAGTGTWYDNQIRPNEINQKRHHDLIKHALTTLTPVEVEQTWQFFSLRLNEREKLDQLCLYINDVGEMKRLTQRFDDIAWQNARDGYLHCSDNVSNDDKNMTNKT</sequence>
<reference evidence="3" key="1">
    <citation type="submission" date="2023-07" db="EMBL/GenBank/DDBJ databases">
        <title>Structural and functional analysis of rice phyllospheric bacteria for their antimicrobial properties and defense elicitation against blast disease.</title>
        <authorList>
            <person name="Sahu K.P."/>
            <person name="Asharani P."/>
            <person name="Kumar M."/>
            <person name="Reddy B."/>
            <person name="Kumar A."/>
        </authorList>
    </citation>
    <scope>NUCLEOTIDE SEQUENCE [LARGE SCALE GENOMIC DNA]</scope>
    <source>
        <strain evidence="3">OsEp_Plm_30P10</strain>
    </source>
</reference>
<keyword evidence="3" id="KW-1185">Reference proteome</keyword>
<dbReference type="PROSITE" id="PS51257">
    <property type="entry name" value="PROKAR_LIPOPROTEIN"/>
    <property type="match status" value="1"/>
</dbReference>
<keyword evidence="1" id="KW-0732">Signal</keyword>
<gene>
    <name evidence="2" type="ORF">N4G40_13920</name>
</gene>
<evidence type="ECO:0000313" key="3">
    <source>
        <dbReference type="Proteomes" id="UP001288620"/>
    </source>
</evidence>
<protein>
    <recommendedName>
        <fullName evidence="4">Lipoprotein</fullName>
    </recommendedName>
</protein>
<evidence type="ECO:0000256" key="1">
    <source>
        <dbReference type="SAM" id="SignalP"/>
    </source>
</evidence>
<dbReference type="Proteomes" id="UP001288620">
    <property type="component" value="Unassembled WGS sequence"/>
</dbReference>